<dbReference type="OrthoDB" id="8686561at2759"/>
<comment type="caution">
    <text evidence="3">The sequence shown here is derived from an EMBL/GenBank/DDBJ whole genome shotgun (WGS) entry which is preliminary data.</text>
</comment>
<evidence type="ECO:0000313" key="3">
    <source>
        <dbReference type="EMBL" id="KAJ8263552.1"/>
    </source>
</evidence>
<dbReference type="Proteomes" id="UP001152803">
    <property type="component" value="Unassembled WGS sequence"/>
</dbReference>
<accession>A0A9Q1D9W2</accession>
<reference evidence="3" key="1">
    <citation type="journal article" date="2023" name="Science">
        <title>Genome structures resolve the early diversification of teleost fishes.</title>
        <authorList>
            <person name="Parey E."/>
            <person name="Louis A."/>
            <person name="Montfort J."/>
            <person name="Bouchez O."/>
            <person name="Roques C."/>
            <person name="Iampietro C."/>
            <person name="Lluch J."/>
            <person name="Castinel A."/>
            <person name="Donnadieu C."/>
            <person name="Desvignes T."/>
            <person name="Floi Bucao C."/>
            <person name="Jouanno E."/>
            <person name="Wen M."/>
            <person name="Mejri S."/>
            <person name="Dirks R."/>
            <person name="Jansen H."/>
            <person name="Henkel C."/>
            <person name="Chen W.J."/>
            <person name="Zahm M."/>
            <person name="Cabau C."/>
            <person name="Klopp C."/>
            <person name="Thompson A.W."/>
            <person name="Robinson-Rechavi M."/>
            <person name="Braasch I."/>
            <person name="Lecointre G."/>
            <person name="Bobe J."/>
            <person name="Postlethwait J.H."/>
            <person name="Berthelot C."/>
            <person name="Roest Crollius H."/>
            <person name="Guiguen Y."/>
        </authorList>
    </citation>
    <scope>NUCLEOTIDE SEQUENCE</scope>
    <source>
        <strain evidence="3">Concon-B</strain>
    </source>
</reference>
<feature type="region of interest" description="Disordered" evidence="1">
    <location>
        <begin position="32"/>
        <end position="53"/>
    </location>
</feature>
<evidence type="ECO:0000256" key="1">
    <source>
        <dbReference type="SAM" id="MobiDB-lite"/>
    </source>
</evidence>
<dbReference type="EMBL" id="JAFJMO010000011">
    <property type="protein sequence ID" value="KAJ8263552.1"/>
    <property type="molecule type" value="Genomic_DNA"/>
</dbReference>
<name>A0A9Q1D9W2_CONCO</name>
<feature type="transmembrane region" description="Helical" evidence="2">
    <location>
        <begin position="56"/>
        <end position="77"/>
    </location>
</feature>
<evidence type="ECO:0000256" key="2">
    <source>
        <dbReference type="SAM" id="Phobius"/>
    </source>
</evidence>
<keyword evidence="4" id="KW-1185">Reference proteome</keyword>
<protein>
    <submittedName>
        <fullName evidence="3">Uncharacterized protein</fullName>
    </submittedName>
</protein>
<keyword evidence="2" id="KW-0812">Transmembrane</keyword>
<proteinExistence type="predicted"/>
<gene>
    <name evidence="3" type="ORF">COCON_G00160090</name>
</gene>
<keyword evidence="2" id="KW-1133">Transmembrane helix</keyword>
<evidence type="ECO:0000313" key="4">
    <source>
        <dbReference type="Proteomes" id="UP001152803"/>
    </source>
</evidence>
<dbReference type="AlphaFoldDB" id="A0A9Q1D9W2"/>
<organism evidence="3 4">
    <name type="scientific">Conger conger</name>
    <name type="common">Conger eel</name>
    <name type="synonym">Muraena conger</name>
    <dbReference type="NCBI Taxonomy" id="82655"/>
    <lineage>
        <taxon>Eukaryota</taxon>
        <taxon>Metazoa</taxon>
        <taxon>Chordata</taxon>
        <taxon>Craniata</taxon>
        <taxon>Vertebrata</taxon>
        <taxon>Euteleostomi</taxon>
        <taxon>Actinopterygii</taxon>
        <taxon>Neopterygii</taxon>
        <taxon>Teleostei</taxon>
        <taxon>Anguilliformes</taxon>
        <taxon>Congridae</taxon>
        <taxon>Conger</taxon>
    </lineage>
</organism>
<sequence>MWEELENTTGLRRDGNASRKFVSEQPWVSVSDMLSNGSAHPQAPGTDAPSDSESGIVPGVIAAAVFISFLLALYAVLWKCMVTAPKRQEKKKRRRARELRVHMY</sequence>
<keyword evidence="2" id="KW-0472">Membrane</keyword>